<name>A0A1X7V6L6_AMPQE</name>
<organism evidence="1">
    <name type="scientific">Amphimedon queenslandica</name>
    <name type="common">Sponge</name>
    <dbReference type="NCBI Taxonomy" id="400682"/>
    <lineage>
        <taxon>Eukaryota</taxon>
        <taxon>Metazoa</taxon>
        <taxon>Porifera</taxon>
        <taxon>Demospongiae</taxon>
        <taxon>Heteroscleromorpha</taxon>
        <taxon>Haplosclerida</taxon>
        <taxon>Niphatidae</taxon>
        <taxon>Amphimedon</taxon>
    </lineage>
</organism>
<proteinExistence type="predicted"/>
<protein>
    <submittedName>
        <fullName evidence="1">Uncharacterized protein</fullName>
    </submittedName>
</protein>
<dbReference type="EnsemblMetazoa" id="Aqu2.1.35147_001">
    <property type="protein sequence ID" value="Aqu2.1.35147_001"/>
    <property type="gene ID" value="Aqu2.1.35147"/>
</dbReference>
<evidence type="ECO:0000313" key="1">
    <source>
        <dbReference type="EnsemblMetazoa" id="Aqu2.1.35147_001"/>
    </source>
</evidence>
<reference evidence="1" key="1">
    <citation type="submission" date="2017-05" db="UniProtKB">
        <authorList>
            <consortium name="EnsemblMetazoa"/>
        </authorList>
    </citation>
    <scope>IDENTIFICATION</scope>
</reference>
<dbReference type="AlphaFoldDB" id="A0A1X7V6L6"/>
<sequence>MSTTKCYCCNYRYATEEYSNGFYCTQCASDQPNKGSFVDDHTPMQQLFGRVGPFEKEKYTQCHCCQFFITSQQNIATLFYKCNDSFNFCNDCAPNHKVCPKHPAFGLSQEGLVQLLRLIKNNQE</sequence>
<dbReference type="InParanoid" id="A0A1X7V6L6"/>
<accession>A0A1X7V6L6</accession>